<dbReference type="InterPro" id="IPR043502">
    <property type="entry name" value="DNA/RNA_pol_sf"/>
</dbReference>
<dbReference type="SUPFAM" id="SSF56672">
    <property type="entry name" value="DNA/RNA polymerases"/>
    <property type="match status" value="1"/>
</dbReference>
<dbReference type="EMBL" id="SSTE01018412">
    <property type="protein sequence ID" value="KAA0039351.1"/>
    <property type="molecule type" value="Genomic_DNA"/>
</dbReference>
<comment type="caution">
    <text evidence="1">The sequence shown here is derived from an EMBL/GenBank/DDBJ whole genome shotgun (WGS) entry which is preliminary data.</text>
</comment>
<evidence type="ECO:0000313" key="1">
    <source>
        <dbReference type="EMBL" id="KAA0039351.1"/>
    </source>
</evidence>
<dbReference type="Gene3D" id="3.10.10.10">
    <property type="entry name" value="HIV Type 1 Reverse Transcriptase, subunit A, domain 1"/>
    <property type="match status" value="1"/>
</dbReference>
<proteinExistence type="predicted"/>
<dbReference type="InterPro" id="IPR043128">
    <property type="entry name" value="Rev_trsase/Diguanyl_cyclase"/>
</dbReference>
<organism evidence="1 3">
    <name type="scientific">Cucumis melo var. makuwa</name>
    <name type="common">Oriental melon</name>
    <dbReference type="NCBI Taxonomy" id="1194695"/>
    <lineage>
        <taxon>Eukaryota</taxon>
        <taxon>Viridiplantae</taxon>
        <taxon>Streptophyta</taxon>
        <taxon>Embryophyta</taxon>
        <taxon>Tracheophyta</taxon>
        <taxon>Spermatophyta</taxon>
        <taxon>Magnoliopsida</taxon>
        <taxon>eudicotyledons</taxon>
        <taxon>Gunneridae</taxon>
        <taxon>Pentapetalae</taxon>
        <taxon>rosids</taxon>
        <taxon>fabids</taxon>
        <taxon>Cucurbitales</taxon>
        <taxon>Cucurbitaceae</taxon>
        <taxon>Benincaseae</taxon>
        <taxon>Cucumis</taxon>
    </lineage>
</organism>
<dbReference type="InterPro" id="IPR021109">
    <property type="entry name" value="Peptidase_aspartic_dom_sf"/>
</dbReference>
<dbReference type="PANTHER" id="PTHR24559">
    <property type="entry name" value="TRANSPOSON TY3-I GAG-POL POLYPROTEIN"/>
    <property type="match status" value="1"/>
</dbReference>
<gene>
    <name evidence="2" type="ORF">E5676_scaffold169G001440</name>
    <name evidence="1" type="ORF">E6C27_scaffold64G001490</name>
</gene>
<name>A0A5A7TCJ3_CUCMM</name>
<dbReference type="PANTHER" id="PTHR24559:SF450">
    <property type="entry name" value="RNA-DIRECTED DNA POLYMERASE HOMOLOG"/>
    <property type="match status" value="1"/>
</dbReference>
<dbReference type="OrthoDB" id="10058156at2759"/>
<evidence type="ECO:0000313" key="4">
    <source>
        <dbReference type="Proteomes" id="UP000321947"/>
    </source>
</evidence>
<dbReference type="Proteomes" id="UP000321947">
    <property type="component" value="Unassembled WGS sequence"/>
</dbReference>
<dbReference type="Proteomes" id="UP000321393">
    <property type="component" value="Unassembled WGS sequence"/>
</dbReference>
<evidence type="ECO:0000313" key="3">
    <source>
        <dbReference type="Proteomes" id="UP000321393"/>
    </source>
</evidence>
<sequence>MKALTIEIHKLMSLEKMTVAVISLDGATLDWLQLQEREPSKDRPELKQILLIRFKSMRKGTICKQFLAIKPEATVKEYQSLLDKLLAPLPKEVLEEMFMNGLSPWIKIEVECWEPIGLAQMMKLAQRVENRKVMQKEAGFEDCEGLTRRMSDAEFQAQRDKGLCLNCGERYFACHHCKIKEQRELRILVVWENDEEVEVIEENDQGEEKELKILEVEADLKSKAKISINFVVGMTNPGTMRLKGKIQEESVIILIDCGAIHNFIPEKLVSLLKLLTEETSNYGEMFGSSLAVKGKTVCEGVELVIGECKTLVSYPWSWGSGCNLGNAMVTLAGCNIDKFPIPIIEENRASMFLKIDLKAGYRQIRMHPGDVEKTTFRTHEGHYEFSVKQCSLYFSILGEYNL</sequence>
<protein>
    <submittedName>
        <fullName evidence="1">Ty3-gypsy retrotransposon protein</fullName>
    </submittedName>
</protein>
<dbReference type="InterPro" id="IPR053134">
    <property type="entry name" value="RNA-dir_DNA_polymerase"/>
</dbReference>
<accession>A0A5A7TCJ3</accession>
<dbReference type="Gene3D" id="2.40.70.10">
    <property type="entry name" value="Acid Proteases"/>
    <property type="match status" value="1"/>
</dbReference>
<dbReference type="Gene3D" id="3.30.70.270">
    <property type="match status" value="1"/>
</dbReference>
<dbReference type="EMBL" id="SSTD01016718">
    <property type="protein sequence ID" value="TYK00534.1"/>
    <property type="molecule type" value="Genomic_DNA"/>
</dbReference>
<evidence type="ECO:0000313" key="2">
    <source>
        <dbReference type="EMBL" id="TYK00534.1"/>
    </source>
</evidence>
<dbReference type="AlphaFoldDB" id="A0A5A7TCJ3"/>
<reference evidence="3 4" key="1">
    <citation type="submission" date="2019-08" db="EMBL/GenBank/DDBJ databases">
        <title>Draft genome sequences of two oriental melons (Cucumis melo L. var makuwa).</title>
        <authorList>
            <person name="Kwon S.-Y."/>
        </authorList>
    </citation>
    <scope>NUCLEOTIDE SEQUENCE [LARGE SCALE GENOMIC DNA]</scope>
    <source>
        <strain evidence="4">cv. Chang Bougi</strain>
        <strain evidence="3">cv. SW 3</strain>
        <tissue evidence="1">Leaf</tissue>
    </source>
</reference>